<organism evidence="4 5">
    <name type="scientific">Steccherinum ochraceum</name>
    <dbReference type="NCBI Taxonomy" id="92696"/>
    <lineage>
        <taxon>Eukaryota</taxon>
        <taxon>Fungi</taxon>
        <taxon>Dikarya</taxon>
        <taxon>Basidiomycota</taxon>
        <taxon>Agaricomycotina</taxon>
        <taxon>Agaricomycetes</taxon>
        <taxon>Polyporales</taxon>
        <taxon>Steccherinaceae</taxon>
        <taxon>Steccherinum</taxon>
    </lineage>
</organism>
<name>A0A4R0RJK8_9APHY</name>
<dbReference type="InterPro" id="IPR019775">
    <property type="entry name" value="WD40_repeat_CS"/>
</dbReference>
<accession>A0A4R0RJK8</accession>
<dbReference type="InterPro" id="IPR015943">
    <property type="entry name" value="WD40/YVTN_repeat-like_dom_sf"/>
</dbReference>
<evidence type="ECO:0000313" key="5">
    <source>
        <dbReference type="Proteomes" id="UP000292702"/>
    </source>
</evidence>
<dbReference type="EMBL" id="RWJN01000194">
    <property type="protein sequence ID" value="TCD65179.1"/>
    <property type="molecule type" value="Genomic_DNA"/>
</dbReference>
<protein>
    <submittedName>
        <fullName evidence="4">Uncharacterized protein</fullName>
    </submittedName>
</protein>
<proteinExistence type="predicted"/>
<keyword evidence="1 3" id="KW-0853">WD repeat</keyword>
<dbReference type="SMART" id="SM00320">
    <property type="entry name" value="WD40"/>
    <property type="match status" value="1"/>
</dbReference>
<comment type="caution">
    <text evidence="4">The sequence shown here is derived from an EMBL/GenBank/DDBJ whole genome shotgun (WGS) entry which is preliminary data.</text>
</comment>
<evidence type="ECO:0000313" key="4">
    <source>
        <dbReference type="EMBL" id="TCD65179.1"/>
    </source>
</evidence>
<dbReference type="OrthoDB" id="3219396at2759"/>
<dbReference type="Proteomes" id="UP000292702">
    <property type="component" value="Unassembled WGS sequence"/>
</dbReference>
<keyword evidence="2" id="KW-0677">Repeat</keyword>
<dbReference type="PROSITE" id="PS00678">
    <property type="entry name" value="WD_REPEATS_1"/>
    <property type="match status" value="1"/>
</dbReference>
<keyword evidence="5" id="KW-1185">Reference proteome</keyword>
<gene>
    <name evidence="4" type="ORF">EIP91_003001</name>
</gene>
<dbReference type="InterPro" id="IPR001680">
    <property type="entry name" value="WD40_rpt"/>
</dbReference>
<sequence length="253" mass="27086">MSDPARIRHCQTLTSYTSYPPTSLVLSTPSAATYKLVLAYATPVYPAHWSIGATELIIRNDRADAGNPASPSTAALSVVASRSTKAFEIPPGFIDERKMQAVKEQWGRKVLTVADTQTDGKWVILGPGDPSSSASTSPKYSPTALQLYRLHLPVSSSSSAPPRMTFVRSLHGHMGPVSALSVADGRCVSLGVDGSIWVWDLEAGTGAEVATHPDYTGLDRGVDSSGKRGSVVFDERRIVTADARGLEVRRFDI</sequence>
<dbReference type="STRING" id="92696.A0A4R0RJK8"/>
<dbReference type="SUPFAM" id="SSF69322">
    <property type="entry name" value="Tricorn protease domain 2"/>
    <property type="match status" value="1"/>
</dbReference>
<evidence type="ECO:0000256" key="2">
    <source>
        <dbReference type="ARBA" id="ARBA00022737"/>
    </source>
</evidence>
<feature type="repeat" description="WD" evidence="3">
    <location>
        <begin position="170"/>
        <end position="209"/>
    </location>
</feature>
<reference evidence="4 5" key="1">
    <citation type="submission" date="2018-11" db="EMBL/GenBank/DDBJ databases">
        <title>Genome assembly of Steccherinum ochraceum LE-BIN_3174, the white-rot fungus of the Steccherinaceae family (The Residual Polyporoid clade, Polyporales, Basidiomycota).</title>
        <authorList>
            <person name="Fedorova T.V."/>
            <person name="Glazunova O.A."/>
            <person name="Landesman E.O."/>
            <person name="Moiseenko K.V."/>
            <person name="Psurtseva N.V."/>
            <person name="Savinova O.S."/>
            <person name="Shakhova N.V."/>
            <person name="Tyazhelova T.V."/>
            <person name="Vasina D.V."/>
        </authorList>
    </citation>
    <scope>NUCLEOTIDE SEQUENCE [LARGE SCALE GENOMIC DNA]</scope>
    <source>
        <strain evidence="4 5">LE-BIN_3174</strain>
    </source>
</reference>
<dbReference type="AlphaFoldDB" id="A0A4R0RJK8"/>
<dbReference type="PROSITE" id="PS50082">
    <property type="entry name" value="WD_REPEATS_2"/>
    <property type="match status" value="1"/>
</dbReference>
<evidence type="ECO:0000256" key="1">
    <source>
        <dbReference type="ARBA" id="ARBA00022574"/>
    </source>
</evidence>
<evidence type="ECO:0000256" key="3">
    <source>
        <dbReference type="PROSITE-ProRule" id="PRU00221"/>
    </source>
</evidence>
<dbReference type="Gene3D" id="2.130.10.10">
    <property type="entry name" value="YVTN repeat-like/Quinoprotein amine dehydrogenase"/>
    <property type="match status" value="1"/>
</dbReference>